<feature type="region of interest" description="Disordered" evidence="1">
    <location>
        <begin position="265"/>
        <end position="288"/>
    </location>
</feature>
<evidence type="ECO:0000313" key="2">
    <source>
        <dbReference type="EMBL" id="KAK7746116.1"/>
    </source>
</evidence>
<comment type="caution">
    <text evidence="2">The sequence shown here is derived from an EMBL/GenBank/DDBJ whole genome shotgun (WGS) entry which is preliminary data.</text>
</comment>
<organism evidence="2 3">
    <name type="scientific">Diatrype stigma</name>
    <dbReference type="NCBI Taxonomy" id="117547"/>
    <lineage>
        <taxon>Eukaryota</taxon>
        <taxon>Fungi</taxon>
        <taxon>Dikarya</taxon>
        <taxon>Ascomycota</taxon>
        <taxon>Pezizomycotina</taxon>
        <taxon>Sordariomycetes</taxon>
        <taxon>Xylariomycetidae</taxon>
        <taxon>Xylariales</taxon>
        <taxon>Diatrypaceae</taxon>
        <taxon>Diatrype</taxon>
    </lineage>
</organism>
<proteinExistence type="predicted"/>
<gene>
    <name evidence="2" type="ORF">SLS62_009495</name>
</gene>
<evidence type="ECO:0000256" key="1">
    <source>
        <dbReference type="SAM" id="MobiDB-lite"/>
    </source>
</evidence>
<sequence>MSELTVKRNTQPPAFSRANREARQVAQEEGCLMWDTEALRDTPASTAAAMSRSTYNPWYYRRGTDIIHLNRNPRATSVSVDTERLSRFLDLGRNAKAVCFDYYFFTSILPPMFTYGDYLLLELLEPGREYLVTLMSANIYATDEQAIASGLFEHLEAPVQLVDLTDHKTIRRMLELGEQGRYPYRWISGACDLALNLLVKPEAFASKLKLWRETMDAQWLKARRKAEEAKVEEGEDCNAPSWKEETLAKTTFRPMLMFRHCPITPRLPADSNQQRASGSSAGPPVIMQ</sequence>
<feature type="compositionally biased region" description="Polar residues" evidence="1">
    <location>
        <begin position="270"/>
        <end position="280"/>
    </location>
</feature>
<feature type="region of interest" description="Disordered" evidence="1">
    <location>
        <begin position="1"/>
        <end position="21"/>
    </location>
</feature>
<dbReference type="EMBL" id="JAKJXP020000101">
    <property type="protein sequence ID" value="KAK7746116.1"/>
    <property type="molecule type" value="Genomic_DNA"/>
</dbReference>
<accession>A0AAN9UFQ5</accession>
<reference evidence="2 3" key="1">
    <citation type="submission" date="2024-02" db="EMBL/GenBank/DDBJ databases">
        <title>De novo assembly and annotation of 12 fungi associated with fruit tree decline syndrome in Ontario, Canada.</title>
        <authorList>
            <person name="Sulman M."/>
            <person name="Ellouze W."/>
            <person name="Ilyukhin E."/>
        </authorList>
    </citation>
    <scope>NUCLEOTIDE SEQUENCE [LARGE SCALE GENOMIC DNA]</scope>
    <source>
        <strain evidence="2 3">M11/M66-122</strain>
    </source>
</reference>
<name>A0AAN9UFQ5_9PEZI</name>
<dbReference type="Proteomes" id="UP001320420">
    <property type="component" value="Unassembled WGS sequence"/>
</dbReference>
<evidence type="ECO:0000313" key="3">
    <source>
        <dbReference type="Proteomes" id="UP001320420"/>
    </source>
</evidence>
<keyword evidence="3" id="KW-1185">Reference proteome</keyword>
<dbReference type="AlphaFoldDB" id="A0AAN9UFQ5"/>
<protein>
    <submittedName>
        <fullName evidence="2">Uncharacterized protein</fullName>
    </submittedName>
</protein>